<name>A0A6L8W9M1_9PROT</name>
<dbReference type="GO" id="GO:0035556">
    <property type="term" value="P:intracellular signal transduction"/>
    <property type="evidence" value="ECO:0007669"/>
    <property type="project" value="InterPro"/>
</dbReference>
<dbReference type="Proteomes" id="UP000476030">
    <property type="component" value="Unassembled WGS sequence"/>
</dbReference>
<reference evidence="2 3" key="1">
    <citation type="submission" date="2019-12" db="EMBL/GenBank/DDBJ databases">
        <title>Snethiella sp. nov. sp. isolated from sea sand.</title>
        <authorList>
            <person name="Kim J."/>
            <person name="Jeong S.E."/>
            <person name="Jung H.S."/>
            <person name="Jeon C.O."/>
        </authorList>
    </citation>
    <scope>NUCLEOTIDE SEQUENCE [LARGE SCALE GENOMIC DNA]</scope>
    <source>
        <strain evidence="2 3">DP05</strain>
    </source>
</reference>
<dbReference type="PROSITE" id="PS50125">
    <property type="entry name" value="GUANYLATE_CYCLASE_2"/>
    <property type="match status" value="1"/>
</dbReference>
<dbReference type="Pfam" id="PF00211">
    <property type="entry name" value="Guanylate_cyc"/>
    <property type="match status" value="1"/>
</dbReference>
<gene>
    <name evidence="2" type="ORF">GQE98_10745</name>
</gene>
<protein>
    <recommendedName>
        <fullName evidence="1">Guanylate cyclase domain-containing protein</fullName>
    </recommendedName>
</protein>
<evidence type="ECO:0000259" key="1">
    <source>
        <dbReference type="PROSITE" id="PS50125"/>
    </source>
</evidence>
<dbReference type="GO" id="GO:0004016">
    <property type="term" value="F:adenylate cyclase activity"/>
    <property type="evidence" value="ECO:0007669"/>
    <property type="project" value="UniProtKB-ARBA"/>
</dbReference>
<dbReference type="SUPFAM" id="SSF55073">
    <property type="entry name" value="Nucleotide cyclase"/>
    <property type="match status" value="1"/>
</dbReference>
<evidence type="ECO:0000313" key="2">
    <source>
        <dbReference type="EMBL" id="MZR31110.1"/>
    </source>
</evidence>
<dbReference type="Gene3D" id="3.30.70.1230">
    <property type="entry name" value="Nucleotide cyclase"/>
    <property type="match status" value="1"/>
</dbReference>
<sequence length="420" mass="46697">MGIVNSVNTENRCGHFKADDEDGELFSWLIDAGLTGTRVRDVFTEFCERLNKRGVRIKRGNIALSAIHPQVSAFMYTWRHGEGLVTNTNFLHSDIPGEGWFASPFFFMLTNKIPFLHRPLAPENELDFPVLVEFREEGMTDWFCQIFDFGWGFENQSLEISAGLITSWASDRPGGFTEEEFRILSKAIPLFGIAVKGIASFRTARAMLETYIGRETAGKVLSGQVRRGSVDSINAVLVYADLKGFTQLSDTIEKGDLVEMLDHYLDRMASPIEAAGGEILKFMGDGILATFELTSADEQSVRQICEAALGVTEQMMEGVDFLNKERRDADKPTMDLDIALHVGEVMYGNVGSETRLDFTVIGPAVNEVSRIEALCDDLGSSLLASGDFMRTCSNAVTSLRSCGYHQLRGVREPIELFCRD</sequence>
<dbReference type="GO" id="GO:0006171">
    <property type="term" value="P:cAMP biosynthetic process"/>
    <property type="evidence" value="ECO:0007669"/>
    <property type="project" value="TreeGrafter"/>
</dbReference>
<comment type="caution">
    <text evidence="2">The sequence shown here is derived from an EMBL/GenBank/DDBJ whole genome shotgun (WGS) entry which is preliminary data.</text>
</comment>
<dbReference type="PANTHER" id="PTHR43081:SF11">
    <property type="entry name" value="BLR2264 PROTEIN"/>
    <property type="match status" value="1"/>
</dbReference>
<accession>A0A6L8W9M1</accession>
<dbReference type="PANTHER" id="PTHR43081">
    <property type="entry name" value="ADENYLATE CYCLASE, TERMINAL-DIFFERENTIATION SPECIFIC-RELATED"/>
    <property type="match status" value="1"/>
</dbReference>
<dbReference type="InterPro" id="IPR050697">
    <property type="entry name" value="Adenylyl/Guanylyl_Cyclase_3/4"/>
</dbReference>
<dbReference type="SMART" id="SM00044">
    <property type="entry name" value="CYCc"/>
    <property type="match status" value="1"/>
</dbReference>
<proteinExistence type="predicted"/>
<keyword evidence="3" id="KW-1185">Reference proteome</keyword>
<dbReference type="InterPro" id="IPR029787">
    <property type="entry name" value="Nucleotide_cyclase"/>
</dbReference>
<dbReference type="InterPro" id="IPR001054">
    <property type="entry name" value="A/G_cyclase"/>
</dbReference>
<dbReference type="AlphaFoldDB" id="A0A6L8W9M1"/>
<dbReference type="EMBL" id="WTUW01000002">
    <property type="protein sequence ID" value="MZR31110.1"/>
    <property type="molecule type" value="Genomic_DNA"/>
</dbReference>
<organism evidence="2 3">
    <name type="scientific">Sneathiella litorea</name>
    <dbReference type="NCBI Taxonomy" id="2606216"/>
    <lineage>
        <taxon>Bacteria</taxon>
        <taxon>Pseudomonadati</taxon>
        <taxon>Pseudomonadota</taxon>
        <taxon>Alphaproteobacteria</taxon>
        <taxon>Sneathiellales</taxon>
        <taxon>Sneathiellaceae</taxon>
        <taxon>Sneathiella</taxon>
    </lineage>
</organism>
<evidence type="ECO:0000313" key="3">
    <source>
        <dbReference type="Proteomes" id="UP000476030"/>
    </source>
</evidence>
<dbReference type="CDD" id="cd07302">
    <property type="entry name" value="CHD"/>
    <property type="match status" value="1"/>
</dbReference>
<feature type="domain" description="Guanylate cyclase" evidence="1">
    <location>
        <begin position="236"/>
        <end position="372"/>
    </location>
</feature>
<dbReference type="RefSeq" id="WP_161315639.1">
    <property type="nucleotide sequence ID" value="NZ_WTUW01000002.1"/>
</dbReference>